<sequence>MVSVVFEYLLVKALFTIFLISLIVLISLIWTKIEKILDETVFKNVSEKSRYVVTMVIVMVGEFVLIVITSLNWRASIIDTLFFGSIILFCCIWLIPYFVNQQQNVAKVMDKHFSGGVDLGEIQVHRAKLSAFNLGSIVFSIVGIIIPICYYFKYFL</sequence>
<evidence type="ECO:0000313" key="2">
    <source>
        <dbReference type="EMBL" id="EOO41561.1"/>
    </source>
</evidence>
<evidence type="ECO:0000313" key="3">
    <source>
        <dbReference type="Proteomes" id="UP000014018"/>
    </source>
</evidence>
<name>A0A9W5PWK3_BACCE</name>
<evidence type="ECO:0000256" key="1">
    <source>
        <dbReference type="SAM" id="Phobius"/>
    </source>
</evidence>
<comment type="caution">
    <text evidence="2">The sequence shown here is derived from an EMBL/GenBank/DDBJ whole genome shotgun (WGS) entry which is preliminary data.</text>
</comment>
<evidence type="ECO:0008006" key="4">
    <source>
        <dbReference type="Google" id="ProtNLM"/>
    </source>
</evidence>
<keyword evidence="1" id="KW-0472">Membrane</keyword>
<feature type="transmembrane region" description="Helical" evidence="1">
    <location>
        <begin position="51"/>
        <end position="71"/>
    </location>
</feature>
<feature type="transmembrane region" description="Helical" evidence="1">
    <location>
        <begin position="131"/>
        <end position="153"/>
    </location>
</feature>
<proteinExistence type="predicted"/>
<dbReference type="EMBL" id="AHFB01000002">
    <property type="protein sequence ID" value="EOO41561.1"/>
    <property type="molecule type" value="Genomic_DNA"/>
</dbReference>
<protein>
    <recommendedName>
        <fullName evidence="4">DUF4149 domain-containing protein</fullName>
    </recommendedName>
</protein>
<keyword evidence="1" id="KW-0812">Transmembrane</keyword>
<accession>A0A9W5PWK3</accession>
<organism evidence="2 3">
    <name type="scientific">Bacillus cereus VD133</name>
    <dbReference type="NCBI Taxonomy" id="1053233"/>
    <lineage>
        <taxon>Bacteria</taxon>
        <taxon>Bacillati</taxon>
        <taxon>Bacillota</taxon>
        <taxon>Bacilli</taxon>
        <taxon>Bacillales</taxon>
        <taxon>Bacillaceae</taxon>
        <taxon>Bacillus</taxon>
        <taxon>Bacillus cereus group</taxon>
    </lineage>
</organism>
<keyword evidence="1" id="KW-1133">Transmembrane helix</keyword>
<gene>
    <name evidence="2" type="ORF">IIU_00300</name>
</gene>
<dbReference type="Proteomes" id="UP000014018">
    <property type="component" value="Unassembled WGS sequence"/>
</dbReference>
<feature type="transmembrane region" description="Helical" evidence="1">
    <location>
        <begin position="77"/>
        <end position="99"/>
    </location>
</feature>
<dbReference type="RefSeq" id="WP_016109377.1">
    <property type="nucleotide sequence ID" value="NZ_KB976173.1"/>
</dbReference>
<dbReference type="AlphaFoldDB" id="A0A9W5PWK3"/>
<reference evidence="2 3" key="1">
    <citation type="submission" date="2012-12" db="EMBL/GenBank/DDBJ databases">
        <title>The Genome Sequence of Bacillus cereus VD133.</title>
        <authorList>
            <consortium name="The Broad Institute Genome Sequencing Platform"/>
            <consortium name="The Broad Institute Genome Sequencing Center for Infectious Disease"/>
            <person name="Feldgarden M."/>
            <person name="Van der Auwera G.A."/>
            <person name="Mahillon J."/>
            <person name="Duprez V."/>
            <person name="Timmery S."/>
            <person name="Mattelet C."/>
            <person name="Dierick K."/>
            <person name="Sun M."/>
            <person name="Yu Z."/>
            <person name="Zhu L."/>
            <person name="Hu X."/>
            <person name="Shank E.B."/>
            <person name="Swiecicka I."/>
            <person name="Hansen B.M."/>
            <person name="Andrup L."/>
            <person name="Walker B."/>
            <person name="Young S.K."/>
            <person name="Zeng Q."/>
            <person name="Gargeya S."/>
            <person name="Fitzgerald M."/>
            <person name="Haas B."/>
            <person name="Abouelleil A."/>
            <person name="Alvarado L."/>
            <person name="Arachchi H.M."/>
            <person name="Berlin A.M."/>
            <person name="Chapman S.B."/>
            <person name="Dewar J."/>
            <person name="Goldberg J."/>
            <person name="Griggs A."/>
            <person name="Gujja S."/>
            <person name="Hansen M."/>
            <person name="Howarth C."/>
            <person name="Imamovic A."/>
            <person name="Larimer J."/>
            <person name="McCowan C."/>
            <person name="Murphy C."/>
            <person name="Neiman D."/>
            <person name="Pearson M."/>
            <person name="Priest M."/>
            <person name="Roberts A."/>
            <person name="Saif S."/>
            <person name="Shea T."/>
            <person name="Sisk P."/>
            <person name="Sykes S."/>
            <person name="Wortman J."/>
            <person name="Nusbaum C."/>
            <person name="Birren B."/>
        </authorList>
    </citation>
    <scope>NUCLEOTIDE SEQUENCE [LARGE SCALE GENOMIC DNA]</scope>
    <source>
        <strain evidence="2 3">VD133</strain>
    </source>
</reference>
<feature type="transmembrane region" description="Helical" evidence="1">
    <location>
        <begin position="6"/>
        <end position="30"/>
    </location>
</feature>